<evidence type="ECO:0000313" key="4">
    <source>
        <dbReference type="EMBL" id="OMJ73647.1"/>
    </source>
</evidence>
<reference evidence="4 5" key="1">
    <citation type="submission" date="2016-11" db="EMBL/GenBank/DDBJ databases">
        <title>The macronuclear genome of Stentor coeruleus: a giant cell with tiny introns.</title>
        <authorList>
            <person name="Slabodnick M."/>
            <person name="Ruby J.G."/>
            <person name="Reiff S.B."/>
            <person name="Swart E.C."/>
            <person name="Gosai S."/>
            <person name="Prabakaran S."/>
            <person name="Witkowska E."/>
            <person name="Larue G.E."/>
            <person name="Fisher S."/>
            <person name="Freeman R.M."/>
            <person name="Gunawardena J."/>
            <person name="Chu W."/>
            <person name="Stover N.A."/>
            <person name="Gregory B.D."/>
            <person name="Nowacki M."/>
            <person name="Derisi J."/>
            <person name="Roy S.W."/>
            <person name="Marshall W.F."/>
            <person name="Sood P."/>
        </authorList>
    </citation>
    <scope>NUCLEOTIDE SEQUENCE [LARGE SCALE GENOMIC DNA]</scope>
    <source>
        <strain evidence="4">WM001</strain>
    </source>
</reference>
<dbReference type="GO" id="GO:0043248">
    <property type="term" value="P:proteasome assembly"/>
    <property type="evidence" value="ECO:0007669"/>
    <property type="project" value="TreeGrafter"/>
</dbReference>
<comment type="caution">
    <text evidence="4">The sequence shown here is derived from an EMBL/GenBank/DDBJ whole genome shotgun (WGS) entry which is preliminary data.</text>
</comment>
<dbReference type="PANTHER" id="PTHR12970:SF1">
    <property type="entry name" value="PROTEASOME ASSEMBLY CHAPERONE 2"/>
    <property type="match status" value="1"/>
</dbReference>
<dbReference type="OrthoDB" id="10260712at2759"/>
<organism evidence="4 5">
    <name type="scientific">Stentor coeruleus</name>
    <dbReference type="NCBI Taxonomy" id="5963"/>
    <lineage>
        <taxon>Eukaryota</taxon>
        <taxon>Sar</taxon>
        <taxon>Alveolata</taxon>
        <taxon>Ciliophora</taxon>
        <taxon>Postciliodesmatophora</taxon>
        <taxon>Heterotrichea</taxon>
        <taxon>Heterotrichida</taxon>
        <taxon>Stentoridae</taxon>
        <taxon>Stentor</taxon>
    </lineage>
</organism>
<dbReference type="SUPFAM" id="SSF159659">
    <property type="entry name" value="Cgl1923-like"/>
    <property type="match status" value="1"/>
</dbReference>
<keyword evidence="2" id="KW-0143">Chaperone</keyword>
<accession>A0A1R2BA74</accession>
<dbReference type="InterPro" id="IPR019151">
    <property type="entry name" value="Proteasome_assmbl_chaperone_2"/>
</dbReference>
<dbReference type="AlphaFoldDB" id="A0A1R2BA74"/>
<evidence type="ECO:0000256" key="1">
    <source>
        <dbReference type="ARBA" id="ARBA00019186"/>
    </source>
</evidence>
<proteinExistence type="inferred from homology"/>
<dbReference type="Pfam" id="PF09754">
    <property type="entry name" value="PAC2"/>
    <property type="match status" value="1"/>
</dbReference>
<dbReference type="InterPro" id="IPR038389">
    <property type="entry name" value="PSMG2_sf"/>
</dbReference>
<gene>
    <name evidence="4" type="ORF">SteCoe_27608</name>
</gene>
<evidence type="ECO:0000313" key="5">
    <source>
        <dbReference type="Proteomes" id="UP000187209"/>
    </source>
</evidence>
<dbReference type="EMBL" id="MPUH01000806">
    <property type="protein sequence ID" value="OMJ73647.1"/>
    <property type="molecule type" value="Genomic_DNA"/>
</dbReference>
<dbReference type="Gene3D" id="3.40.50.10900">
    <property type="entry name" value="PAC-like subunit"/>
    <property type="match status" value="1"/>
</dbReference>
<dbReference type="Proteomes" id="UP000187209">
    <property type="component" value="Unassembled WGS sequence"/>
</dbReference>
<comment type="similarity">
    <text evidence="3">Belongs to the PSMG2 family.</text>
</comment>
<sequence length="218" mass="24194">MFRVISEGPINISGKTLLIPSISVGSSGTLALDLILNSLPHNKICWIYSNEFLPIVGHQALDNDPSLVMPIELFDFSSFAVLQIRSLCSDNKLFIEKLIKWCLENSVSRIVLVSSNCDEIKINAEEPEIFTIDNGIGEYDFGMEKKDFLQYKEFFMGAGICKNVLKQKEIPATAVMVYAKDVPADVQSAYVLAEGVLKVFGITVDLKAPRSWQGIVIN</sequence>
<dbReference type="GO" id="GO:0005634">
    <property type="term" value="C:nucleus"/>
    <property type="evidence" value="ECO:0007669"/>
    <property type="project" value="TreeGrafter"/>
</dbReference>
<name>A0A1R2BA74_9CILI</name>
<dbReference type="InterPro" id="IPR016562">
    <property type="entry name" value="Proteasome_assmbl_chp_2_euk"/>
</dbReference>
<dbReference type="PANTHER" id="PTHR12970">
    <property type="entry name" value="PROTEASOME ASSEMBLY CHAPERONE 2"/>
    <property type="match status" value="1"/>
</dbReference>
<keyword evidence="5" id="KW-1185">Reference proteome</keyword>
<dbReference type="GO" id="GO:0005829">
    <property type="term" value="C:cytosol"/>
    <property type="evidence" value="ECO:0007669"/>
    <property type="project" value="TreeGrafter"/>
</dbReference>
<evidence type="ECO:0000256" key="2">
    <source>
        <dbReference type="ARBA" id="ARBA00023186"/>
    </source>
</evidence>
<evidence type="ECO:0000256" key="3">
    <source>
        <dbReference type="ARBA" id="ARBA00025745"/>
    </source>
</evidence>
<protein>
    <recommendedName>
        <fullName evidence="1">Proteasome assembly chaperone 2</fullName>
    </recommendedName>
</protein>